<name>A0AAD5N3X9_PARTN</name>
<dbReference type="AlphaFoldDB" id="A0AAD5N3X9"/>
<dbReference type="Proteomes" id="UP001196413">
    <property type="component" value="Unassembled WGS sequence"/>
</dbReference>
<sequence>MMELAYIERVYERAVEKRGVIKGEAGCWPCEYLPDGIQKYENQRDNKVGGRHQT</sequence>
<organism evidence="1 2">
    <name type="scientific">Parelaphostrongylus tenuis</name>
    <name type="common">Meningeal worm</name>
    <dbReference type="NCBI Taxonomy" id="148309"/>
    <lineage>
        <taxon>Eukaryota</taxon>
        <taxon>Metazoa</taxon>
        <taxon>Ecdysozoa</taxon>
        <taxon>Nematoda</taxon>
        <taxon>Chromadorea</taxon>
        <taxon>Rhabditida</taxon>
        <taxon>Rhabditina</taxon>
        <taxon>Rhabditomorpha</taxon>
        <taxon>Strongyloidea</taxon>
        <taxon>Metastrongylidae</taxon>
        <taxon>Parelaphostrongylus</taxon>
    </lineage>
</organism>
<gene>
    <name evidence="1" type="ORF">KIN20_020300</name>
</gene>
<evidence type="ECO:0000313" key="2">
    <source>
        <dbReference type="Proteomes" id="UP001196413"/>
    </source>
</evidence>
<keyword evidence="2" id="KW-1185">Reference proteome</keyword>
<comment type="caution">
    <text evidence="1">The sequence shown here is derived from an EMBL/GenBank/DDBJ whole genome shotgun (WGS) entry which is preliminary data.</text>
</comment>
<reference evidence="1" key="1">
    <citation type="submission" date="2021-06" db="EMBL/GenBank/DDBJ databases">
        <title>Parelaphostrongylus tenuis whole genome reference sequence.</title>
        <authorList>
            <person name="Garwood T.J."/>
            <person name="Larsen P.A."/>
            <person name="Fountain-Jones N.M."/>
            <person name="Garbe J.R."/>
            <person name="Macchietto M.G."/>
            <person name="Kania S.A."/>
            <person name="Gerhold R.W."/>
            <person name="Richards J.E."/>
            <person name="Wolf T.M."/>
        </authorList>
    </citation>
    <scope>NUCLEOTIDE SEQUENCE</scope>
    <source>
        <strain evidence="1">MNPRO001-30</strain>
        <tissue evidence="1">Meninges</tissue>
    </source>
</reference>
<dbReference type="EMBL" id="JAHQIW010004117">
    <property type="protein sequence ID" value="KAJ1361117.1"/>
    <property type="molecule type" value="Genomic_DNA"/>
</dbReference>
<accession>A0AAD5N3X9</accession>
<evidence type="ECO:0000313" key="1">
    <source>
        <dbReference type="EMBL" id="KAJ1361117.1"/>
    </source>
</evidence>
<proteinExistence type="predicted"/>
<protein>
    <submittedName>
        <fullName evidence="1">Uncharacterized protein</fullName>
    </submittedName>
</protein>